<dbReference type="OrthoDB" id="1932537at2759"/>
<keyword evidence="3" id="KW-1185">Reference proteome</keyword>
<dbReference type="InterPro" id="IPR040229">
    <property type="entry name" value="At3g27390-like"/>
</dbReference>
<protein>
    <recommendedName>
        <fullName evidence="4">Transmembrane protein</fullName>
    </recommendedName>
</protein>
<organism evidence="2 3">
    <name type="scientific">Manihot esculenta</name>
    <name type="common">Cassava</name>
    <name type="synonym">Jatropha manihot</name>
    <dbReference type="NCBI Taxonomy" id="3983"/>
    <lineage>
        <taxon>Eukaryota</taxon>
        <taxon>Viridiplantae</taxon>
        <taxon>Streptophyta</taxon>
        <taxon>Embryophyta</taxon>
        <taxon>Tracheophyta</taxon>
        <taxon>Spermatophyta</taxon>
        <taxon>Magnoliopsida</taxon>
        <taxon>eudicotyledons</taxon>
        <taxon>Gunneridae</taxon>
        <taxon>Pentapetalae</taxon>
        <taxon>rosids</taxon>
        <taxon>fabids</taxon>
        <taxon>Malpighiales</taxon>
        <taxon>Euphorbiaceae</taxon>
        <taxon>Crotonoideae</taxon>
        <taxon>Manihoteae</taxon>
        <taxon>Manihot</taxon>
    </lineage>
</organism>
<dbReference type="PANTHER" id="PTHR31133:SF9">
    <property type="entry name" value="TRANSMEMBRANE PROTEIN"/>
    <property type="match status" value="1"/>
</dbReference>
<feature type="transmembrane region" description="Helical" evidence="1">
    <location>
        <begin position="180"/>
        <end position="206"/>
    </location>
</feature>
<feature type="transmembrane region" description="Helical" evidence="1">
    <location>
        <begin position="251"/>
        <end position="273"/>
    </location>
</feature>
<reference evidence="3" key="1">
    <citation type="journal article" date="2016" name="Nat. Biotechnol.">
        <title>Sequencing wild and cultivated cassava and related species reveals extensive interspecific hybridization and genetic diversity.</title>
        <authorList>
            <person name="Bredeson J.V."/>
            <person name="Lyons J.B."/>
            <person name="Prochnik S.E."/>
            <person name="Wu G.A."/>
            <person name="Ha C.M."/>
            <person name="Edsinger-Gonzales E."/>
            <person name="Grimwood J."/>
            <person name="Schmutz J."/>
            <person name="Rabbi I.Y."/>
            <person name="Egesi C."/>
            <person name="Nauluvula P."/>
            <person name="Lebot V."/>
            <person name="Ndunguru J."/>
            <person name="Mkamilo G."/>
            <person name="Bart R.S."/>
            <person name="Setter T.L."/>
            <person name="Gleadow R.M."/>
            <person name="Kulakow P."/>
            <person name="Ferguson M.E."/>
            <person name="Rounsley S."/>
            <person name="Rokhsar D.S."/>
        </authorList>
    </citation>
    <scope>NUCLEOTIDE SEQUENCE [LARGE SCALE GENOMIC DNA]</scope>
    <source>
        <strain evidence="3">cv. AM560-2</strain>
    </source>
</reference>
<feature type="transmembrane region" description="Helical" evidence="1">
    <location>
        <begin position="227"/>
        <end position="245"/>
    </location>
</feature>
<accession>A0A2C9USS7</accession>
<dbReference type="PANTHER" id="PTHR31133">
    <property type="entry name" value="MEMBRANE PROTEIN"/>
    <property type="match status" value="1"/>
</dbReference>
<dbReference type="AlphaFoldDB" id="A0A2C9USS7"/>
<evidence type="ECO:0000313" key="3">
    <source>
        <dbReference type="Proteomes" id="UP000091857"/>
    </source>
</evidence>
<feature type="transmembrane region" description="Helical" evidence="1">
    <location>
        <begin position="7"/>
        <end position="28"/>
    </location>
</feature>
<feature type="transmembrane region" description="Helical" evidence="1">
    <location>
        <begin position="79"/>
        <end position="106"/>
    </location>
</feature>
<evidence type="ECO:0008006" key="4">
    <source>
        <dbReference type="Google" id="ProtNLM"/>
    </source>
</evidence>
<keyword evidence="1" id="KW-1133">Transmembrane helix</keyword>
<dbReference type="Gramene" id="Manes.13G131100.1.v8.1">
    <property type="protein sequence ID" value="Manes.13G131100.1.v8.1.CDS"/>
    <property type="gene ID" value="Manes.13G131100.v8.1"/>
</dbReference>
<dbReference type="STRING" id="3983.A0A2C9USS7"/>
<proteinExistence type="predicted"/>
<gene>
    <name evidence="2" type="ORF">MANES_13G131100v8</name>
</gene>
<evidence type="ECO:0000313" key="2">
    <source>
        <dbReference type="EMBL" id="OAY33861.1"/>
    </source>
</evidence>
<dbReference type="Proteomes" id="UP000091857">
    <property type="component" value="Chromosome 13"/>
</dbReference>
<dbReference type="EMBL" id="CM004399">
    <property type="protein sequence ID" value="OAY33861.1"/>
    <property type="molecule type" value="Genomic_DNA"/>
</dbReference>
<evidence type="ECO:0000256" key="1">
    <source>
        <dbReference type="SAM" id="Phobius"/>
    </source>
</evidence>
<comment type="caution">
    <text evidence="2">The sequence shown here is derived from an EMBL/GenBank/DDBJ whole genome shotgun (WGS) entry which is preliminary data.</text>
</comment>
<keyword evidence="1" id="KW-0812">Transmembrane</keyword>
<keyword evidence="1" id="KW-0472">Membrane</keyword>
<sequence>MDVPVGFLNYFCYFIFFLPVFVVLFILGMIKGAIFSPFVFLVIAFGDTGIVIGLWPLHLVWSICCLLKTKKFGPYMKCLLILLVPIPIALWTAIGVAGSAIMGAGYGFVWPVMETFKAISKEGPILMKLIRCLTDGTWTCVWGAWTIVRDFADFSFHSYFSVMDGLVGSKDEEPIELKVAQIPGCILVAILGILVDVPVITLIVLYKAPILLFKGWHRLIQDLIGRAGPFLETVCVPFAGFWILLWPILVLLSILAGMISSFGFGCYAAVVAYQENSTKKGLLYVIASASVFDEYTNDLLYLQEGSCFPRPKYRERVSSSCSLHPLPAKRLQEQFGGARAGESFKRTSVEKANTLMTPVIWDSFFKAFEDIGKELLRDEAIGISDLDAWRNSKSNIINMGIPAYAFLECFLCSIKTSSSGFILRDNVEITSMNRPEGRVFDWLYEPMCIMREQIRSLNLNKNEELYFYKHCLYGGEPVRIEAWKNGGIPPEDKIRRAQLEGMSRRLQGFCLTLSRLPTSRRRFFEVVKAIEQCSKDLNSLAGGNNDIETAR</sequence>
<name>A0A2C9USS7_MANES</name>
<dbReference type="OMA" id="FWILLWP"/>
<feature type="transmembrane region" description="Helical" evidence="1">
    <location>
        <begin position="34"/>
        <end position="67"/>
    </location>
</feature>